<proteinExistence type="predicted"/>
<dbReference type="AlphaFoldDB" id="A0A0E9TP05"/>
<dbReference type="EMBL" id="GBXM01053962">
    <property type="protein sequence ID" value="JAH54615.1"/>
    <property type="molecule type" value="Transcribed_RNA"/>
</dbReference>
<reference evidence="1" key="2">
    <citation type="journal article" date="2015" name="Fish Shellfish Immunol.">
        <title>Early steps in the European eel (Anguilla anguilla)-Vibrio vulnificus interaction in the gills: Role of the RtxA13 toxin.</title>
        <authorList>
            <person name="Callol A."/>
            <person name="Pajuelo D."/>
            <person name="Ebbesson L."/>
            <person name="Teles M."/>
            <person name="MacKenzie S."/>
            <person name="Amaro C."/>
        </authorList>
    </citation>
    <scope>NUCLEOTIDE SEQUENCE</scope>
</reference>
<protein>
    <submittedName>
        <fullName evidence="1">Uncharacterized protein</fullName>
    </submittedName>
</protein>
<name>A0A0E9TP05_ANGAN</name>
<evidence type="ECO:0000313" key="1">
    <source>
        <dbReference type="EMBL" id="JAH54615.1"/>
    </source>
</evidence>
<sequence length="43" mass="5218">MHLRLKMTNKIHNSVRERARFTLLKYSLFAKQFLITENLQILT</sequence>
<accession>A0A0E9TP05</accession>
<reference evidence="1" key="1">
    <citation type="submission" date="2014-11" db="EMBL/GenBank/DDBJ databases">
        <authorList>
            <person name="Amaro Gonzalez C."/>
        </authorList>
    </citation>
    <scope>NUCLEOTIDE SEQUENCE</scope>
</reference>
<organism evidence="1">
    <name type="scientific">Anguilla anguilla</name>
    <name type="common">European freshwater eel</name>
    <name type="synonym">Muraena anguilla</name>
    <dbReference type="NCBI Taxonomy" id="7936"/>
    <lineage>
        <taxon>Eukaryota</taxon>
        <taxon>Metazoa</taxon>
        <taxon>Chordata</taxon>
        <taxon>Craniata</taxon>
        <taxon>Vertebrata</taxon>
        <taxon>Euteleostomi</taxon>
        <taxon>Actinopterygii</taxon>
        <taxon>Neopterygii</taxon>
        <taxon>Teleostei</taxon>
        <taxon>Anguilliformes</taxon>
        <taxon>Anguillidae</taxon>
        <taxon>Anguilla</taxon>
    </lineage>
</organism>